<keyword evidence="2 4" id="KW-0238">DNA-binding</keyword>
<evidence type="ECO:0000256" key="5">
    <source>
        <dbReference type="SAM" id="MobiDB-lite"/>
    </source>
</evidence>
<dbReference type="Gene3D" id="1.10.357.10">
    <property type="entry name" value="Tetracycline Repressor, domain 2"/>
    <property type="match status" value="1"/>
</dbReference>
<name>A0A1I4PQD1_9BURK</name>
<evidence type="ECO:0000313" key="7">
    <source>
        <dbReference type="EMBL" id="SFM29690.1"/>
    </source>
</evidence>
<evidence type="ECO:0000256" key="3">
    <source>
        <dbReference type="ARBA" id="ARBA00023163"/>
    </source>
</evidence>
<dbReference type="Pfam" id="PF00440">
    <property type="entry name" value="TetR_N"/>
    <property type="match status" value="1"/>
</dbReference>
<dbReference type="FunFam" id="1.10.10.60:FF:000141">
    <property type="entry name" value="TetR family transcriptional regulator"/>
    <property type="match status" value="1"/>
</dbReference>
<evidence type="ECO:0000256" key="2">
    <source>
        <dbReference type="ARBA" id="ARBA00023125"/>
    </source>
</evidence>
<dbReference type="InterPro" id="IPR050109">
    <property type="entry name" value="HTH-type_TetR-like_transc_reg"/>
</dbReference>
<feature type="region of interest" description="Disordered" evidence="5">
    <location>
        <begin position="1"/>
        <end position="20"/>
    </location>
</feature>
<dbReference type="AlphaFoldDB" id="A0A1I4PQD1"/>
<evidence type="ECO:0000313" key="8">
    <source>
        <dbReference type="Proteomes" id="UP000199470"/>
    </source>
</evidence>
<feature type="domain" description="HTH tetR-type" evidence="6">
    <location>
        <begin position="20"/>
        <end position="80"/>
    </location>
</feature>
<organism evidence="7 8">
    <name type="scientific">Rugamonas rubra</name>
    <dbReference type="NCBI Taxonomy" id="758825"/>
    <lineage>
        <taxon>Bacteria</taxon>
        <taxon>Pseudomonadati</taxon>
        <taxon>Pseudomonadota</taxon>
        <taxon>Betaproteobacteria</taxon>
        <taxon>Burkholderiales</taxon>
        <taxon>Oxalobacteraceae</taxon>
        <taxon>Telluria group</taxon>
        <taxon>Rugamonas</taxon>
    </lineage>
</organism>
<keyword evidence="3" id="KW-0804">Transcription</keyword>
<evidence type="ECO:0000256" key="1">
    <source>
        <dbReference type="ARBA" id="ARBA00023015"/>
    </source>
</evidence>
<protein>
    <submittedName>
        <fullName evidence="7">Transcriptional regulator, TetR family</fullName>
    </submittedName>
</protein>
<keyword evidence="1" id="KW-0805">Transcription regulation</keyword>
<dbReference type="GO" id="GO:0003700">
    <property type="term" value="F:DNA-binding transcription factor activity"/>
    <property type="evidence" value="ECO:0007669"/>
    <property type="project" value="TreeGrafter"/>
</dbReference>
<keyword evidence="8" id="KW-1185">Reference proteome</keyword>
<dbReference type="SUPFAM" id="SSF48498">
    <property type="entry name" value="Tetracyclin repressor-like, C-terminal domain"/>
    <property type="match status" value="1"/>
</dbReference>
<dbReference type="STRING" id="758825.SAMN02982985_03516"/>
<dbReference type="PRINTS" id="PR00455">
    <property type="entry name" value="HTHTETR"/>
</dbReference>
<reference evidence="7 8" key="1">
    <citation type="submission" date="2016-10" db="EMBL/GenBank/DDBJ databases">
        <authorList>
            <person name="de Groot N.N."/>
        </authorList>
    </citation>
    <scope>NUCLEOTIDE SEQUENCE [LARGE SCALE GENOMIC DNA]</scope>
    <source>
        <strain evidence="7 8">ATCC 43154</strain>
    </source>
</reference>
<dbReference type="InterPro" id="IPR009057">
    <property type="entry name" value="Homeodomain-like_sf"/>
</dbReference>
<accession>A0A1I4PQD1</accession>
<dbReference type="InterPro" id="IPR001647">
    <property type="entry name" value="HTH_TetR"/>
</dbReference>
<dbReference type="EMBL" id="FOTW01000017">
    <property type="protein sequence ID" value="SFM29690.1"/>
    <property type="molecule type" value="Genomic_DNA"/>
</dbReference>
<gene>
    <name evidence="7" type="ORF">SAMN02982985_03516</name>
</gene>
<dbReference type="Gene3D" id="1.10.10.60">
    <property type="entry name" value="Homeodomain-like"/>
    <property type="match status" value="1"/>
</dbReference>
<dbReference type="InterPro" id="IPR011075">
    <property type="entry name" value="TetR_C"/>
</dbReference>
<proteinExistence type="predicted"/>
<dbReference type="InterPro" id="IPR036271">
    <property type="entry name" value="Tet_transcr_reg_TetR-rel_C_sf"/>
</dbReference>
<dbReference type="PANTHER" id="PTHR30055:SF223">
    <property type="entry name" value="HTH-TYPE TRANSCRIPTIONAL REGULATOR UIDR"/>
    <property type="match status" value="1"/>
</dbReference>
<dbReference type="GO" id="GO:0000976">
    <property type="term" value="F:transcription cis-regulatory region binding"/>
    <property type="evidence" value="ECO:0007669"/>
    <property type="project" value="TreeGrafter"/>
</dbReference>
<dbReference type="PANTHER" id="PTHR30055">
    <property type="entry name" value="HTH-TYPE TRANSCRIPTIONAL REGULATOR RUTR"/>
    <property type="match status" value="1"/>
</dbReference>
<feature type="compositionally biased region" description="Basic and acidic residues" evidence="5">
    <location>
        <begin position="11"/>
        <end position="20"/>
    </location>
</feature>
<evidence type="ECO:0000256" key="4">
    <source>
        <dbReference type="PROSITE-ProRule" id="PRU00335"/>
    </source>
</evidence>
<dbReference type="SUPFAM" id="SSF46689">
    <property type="entry name" value="Homeodomain-like"/>
    <property type="match status" value="1"/>
</dbReference>
<dbReference type="Pfam" id="PF16859">
    <property type="entry name" value="TetR_C_11"/>
    <property type="match status" value="1"/>
</dbReference>
<dbReference type="PROSITE" id="PS50977">
    <property type="entry name" value="HTH_TETR_2"/>
    <property type="match status" value="1"/>
</dbReference>
<dbReference type="Proteomes" id="UP000199470">
    <property type="component" value="Unassembled WGS sequence"/>
</dbReference>
<evidence type="ECO:0000259" key="6">
    <source>
        <dbReference type="PROSITE" id="PS50977"/>
    </source>
</evidence>
<sequence>MSDPMSAPIETKPRWERRKDARPQELLAAALEQFVERGYAATRLEDVARRAGVSKGTLYLYFENKEELFKAVVRDNIVSPIGAAEQAVADYQGHSAELLRLIMMTWWEQIGATRLAGITKLMMAEANNFPDLAQFYNDEVVARGNGLIAKVLRRGIERGEFLPHDPLSITPILVAPVIMLMMWSHGFLPCDMTHIEPEPYMRDFIALALRGLQPPAGAAP</sequence>
<feature type="DNA-binding region" description="H-T-H motif" evidence="4">
    <location>
        <begin position="43"/>
        <end position="62"/>
    </location>
</feature>